<dbReference type="EMBL" id="DS990136">
    <property type="protein sequence ID" value="EET22111.1"/>
    <property type="molecule type" value="Genomic_DNA"/>
</dbReference>
<dbReference type="HOGENOM" id="CLU_3159119_0_0_6"/>
<protein>
    <submittedName>
        <fullName evidence="1">Uncharacterized protein</fullName>
    </submittedName>
</protein>
<accession>A0A0X1KV16</accession>
<proteinExistence type="predicted"/>
<sequence length="48" mass="5718">MASLFYVLKPIYAQKHNKSEFFSLLPLKWFLKTLFKGHTRSKQARFGL</sequence>
<reference evidence="1" key="1">
    <citation type="submission" date="2005-09" db="EMBL/GenBank/DDBJ databases">
        <title>Annotation of Vibrio cholerae MO10.</title>
        <authorList>
            <person name="Colwell R."/>
            <person name="Grim C.J."/>
            <person name="Young S."/>
            <person name="Jaffe D."/>
            <person name="Gnerre S."/>
            <person name="Berlin A."/>
            <person name="Heiman D."/>
            <person name="Hepburn T."/>
            <person name="Shea T."/>
            <person name="Sykes S."/>
            <person name="Yandava C."/>
            <person name="Alvarado L."/>
            <person name="Kodira C."/>
            <person name="Borodovsky M."/>
            <person name="Heidelberg J."/>
            <person name="Lander E."/>
            <person name="Galagan J."/>
            <person name="Nusbaum C."/>
            <person name="Birren B."/>
        </authorList>
    </citation>
    <scope>NUCLEOTIDE SEQUENCE [LARGE SCALE GENOMIC DNA]</scope>
    <source>
        <strain evidence="1">MO10</strain>
    </source>
</reference>
<reference evidence="1" key="2">
    <citation type="submission" date="2008-07" db="EMBL/GenBank/DDBJ databases">
        <authorList>
            <consortium name="Broad Institute Genome Sequencing Platform"/>
            <person name="Colwell R."/>
            <person name="Grim C.J."/>
            <person name="Young S."/>
            <person name="Jaffe D."/>
            <person name="Gnerre S."/>
            <person name="Berlin A."/>
            <person name="Heiman D."/>
            <person name="Hepburn T."/>
            <person name="Shea T."/>
            <person name="Sykes S."/>
            <person name="Alvarado L."/>
            <person name="Kodira C."/>
            <person name="Heidelberg J."/>
            <person name="Lander E."/>
            <person name="Galagan J."/>
            <person name="Nusbaum C."/>
            <person name="Birren B."/>
        </authorList>
    </citation>
    <scope>NUCLEOTIDE SEQUENCE [LARGE SCALE GENOMIC DNA]</scope>
    <source>
        <strain evidence="1">MO10</strain>
    </source>
</reference>
<name>A0A0X1KV16_VIBCO</name>
<organism evidence="1">
    <name type="scientific">Vibrio cholerae (strain MO10)</name>
    <dbReference type="NCBI Taxonomy" id="345072"/>
    <lineage>
        <taxon>Bacteria</taxon>
        <taxon>Pseudomonadati</taxon>
        <taxon>Pseudomonadota</taxon>
        <taxon>Gammaproteobacteria</taxon>
        <taxon>Vibrionales</taxon>
        <taxon>Vibrionaceae</taxon>
        <taxon>Vibrio</taxon>
    </lineage>
</organism>
<dbReference type="Proteomes" id="UP000004687">
    <property type="component" value="Unassembled WGS sequence"/>
</dbReference>
<evidence type="ECO:0000313" key="1">
    <source>
        <dbReference type="EMBL" id="EET22111.1"/>
    </source>
</evidence>
<dbReference type="AlphaFoldDB" id="A0A0X1KV16"/>
<gene>
    <name evidence="1" type="ORF">VchoM_00138</name>
</gene>